<dbReference type="PANTHER" id="PTHR22767">
    <property type="entry name" value="N-TERMINAL ACETYLTRANSFERASE-RELATED"/>
    <property type="match status" value="1"/>
</dbReference>
<dbReference type="SUPFAM" id="SSF48452">
    <property type="entry name" value="TPR-like"/>
    <property type="match status" value="2"/>
</dbReference>
<dbReference type="EMBL" id="KE346369">
    <property type="protein sequence ID" value="KJE95561.1"/>
    <property type="molecule type" value="Genomic_DNA"/>
</dbReference>
<protein>
    <submittedName>
        <fullName evidence="5">NMDA receptor-regulated protein 1</fullName>
    </submittedName>
</protein>
<dbReference type="InterPro" id="IPR019734">
    <property type="entry name" value="TPR_rpt"/>
</dbReference>
<dbReference type="eggNOG" id="KOG1156">
    <property type="taxonomic scope" value="Eukaryota"/>
</dbReference>
<evidence type="ECO:0000256" key="2">
    <source>
        <dbReference type="ARBA" id="ARBA00022803"/>
    </source>
</evidence>
<sequence length="843" mass="94949">MNFTKTESLPAADQKRFNMIVNAYERKLYKKGLKWVDQLIKKYHDYADAISMRGLIIHCMGKKEEGYTAAKGALKIGLSSHICWHVLGLMHRSDKNYVEAMKCYKMALRLSPENQQILRDLCLLQTHIRDLDGLKATRHIILASKPSQRVSWVGLAIAYHLLGKHDVAVQTLQAYEDNDKPASTDVTTYDRDGWPKALDFEKSEMLMYKVQLLEEGGRIPEAIACLDKNKALISDLRAWKEQRGALLLKQGNRAEAEDIFRGLFDENPNNRNYLTTLESCVDPAGVQTGAPLDESTELRRLAFYDELAAKYPRSNILQRLQLNFATGDRFQSRVDAYLQRRIRKGVPTLFTDIRSLYADPAKVAVFDKLIPAYVASLTASQTFPGSSAKETSDVVLWAKFLAAMHDDKLGRTESALKHLEDGIAHTPTLIELYTAKGRVLKHAGDYPAAALALETARDLDTADRYLNGKCAKYQLRAGRITDASATVKFFLKENEEPVEKLAEMQCMWFETERGKAFAQQGDIGRALKQFYLVDKQYNDIHEDQFDFHSYCLRKMTLRSYIKLIRYEDTVRGHKFFFRAATEAIRLYLALHDKPLNAAAEAVLGDSAEDKERKKALSKQRRAQQKAQAAAPTEKPASKDASGKDKKEDKDADGASYLQSTTLLEDVMTFVRPLQQHATQHIETHLLAFEVYFRKNKPLLMLQSLKRAQRIDANNADLHKAIVQFALRVAANGATYQPTVSTVINQALPELLNKQTPKQFVEAYKPATLLQVLRNAEARLLVDPASKSQAIKLVVDAASKASDATIETFSTVQNALATTFGDKASATVVADLARKQYPRATLWK</sequence>
<dbReference type="Gene3D" id="1.25.40.1010">
    <property type="match status" value="1"/>
</dbReference>
<feature type="compositionally biased region" description="Basic and acidic residues" evidence="4">
    <location>
        <begin position="635"/>
        <end position="652"/>
    </location>
</feature>
<feature type="repeat" description="TPR" evidence="3">
    <location>
        <begin position="81"/>
        <end position="114"/>
    </location>
</feature>
<dbReference type="PANTHER" id="PTHR22767:SF2">
    <property type="entry name" value="N(ALPHA)-ACETYLTRANSFERASE 15_16, ISOFORM A"/>
    <property type="match status" value="1"/>
</dbReference>
<dbReference type="GO" id="GO:0031415">
    <property type="term" value="C:NatA complex"/>
    <property type="evidence" value="ECO:0007669"/>
    <property type="project" value="TreeGrafter"/>
</dbReference>
<name>A0A0D2UKE3_CAPO3</name>
<dbReference type="PhylomeDB" id="A0A0D2UKE3"/>
<dbReference type="Pfam" id="PF12569">
    <property type="entry name" value="NatA_aux_su"/>
    <property type="match status" value="1"/>
</dbReference>
<dbReference type="InterPro" id="IPR011990">
    <property type="entry name" value="TPR-like_helical_dom_sf"/>
</dbReference>
<dbReference type="PIRSF" id="PIRSF000422">
    <property type="entry name" value="N-terminal-AcTrfase-A_aux_su"/>
    <property type="match status" value="1"/>
</dbReference>
<reference evidence="6" key="1">
    <citation type="submission" date="2011-02" db="EMBL/GenBank/DDBJ databases">
        <title>The Genome Sequence of Capsaspora owczarzaki ATCC 30864.</title>
        <authorList>
            <person name="Russ C."/>
            <person name="Cuomo C."/>
            <person name="Burger G."/>
            <person name="Gray M.W."/>
            <person name="Holland P.W.H."/>
            <person name="King N."/>
            <person name="Lang F.B.F."/>
            <person name="Roger A.J."/>
            <person name="Ruiz-Trillo I."/>
            <person name="Young S.K."/>
            <person name="Zeng Q."/>
            <person name="Gargeya S."/>
            <person name="Alvarado L."/>
            <person name="Berlin A."/>
            <person name="Chapman S.B."/>
            <person name="Chen Z."/>
            <person name="Freedman E."/>
            <person name="Gellesch M."/>
            <person name="Goldberg J."/>
            <person name="Griggs A."/>
            <person name="Gujja S."/>
            <person name="Heilman E."/>
            <person name="Heiman D."/>
            <person name="Howarth C."/>
            <person name="Mehta T."/>
            <person name="Neiman D."/>
            <person name="Pearson M."/>
            <person name="Roberts A."/>
            <person name="Saif S."/>
            <person name="Shea T."/>
            <person name="Shenoy N."/>
            <person name="Sisk P."/>
            <person name="Stolte C."/>
            <person name="Sykes S."/>
            <person name="White J."/>
            <person name="Yandava C."/>
            <person name="Haas B."/>
            <person name="Nusbaum C."/>
            <person name="Birren B."/>
        </authorList>
    </citation>
    <scope>NUCLEOTIDE SEQUENCE</scope>
    <source>
        <strain evidence="6">ATCC 30864</strain>
    </source>
</reference>
<keyword evidence="6" id="KW-1185">Reference proteome</keyword>
<evidence type="ECO:0000256" key="1">
    <source>
        <dbReference type="ARBA" id="ARBA00022737"/>
    </source>
</evidence>
<dbReference type="OrthoDB" id="10263032at2759"/>
<dbReference type="FunFam" id="1.25.40.1040:FF:000003">
    <property type="entry name" value="N-terminal acetyltransferase A, auxiliary subunit"/>
    <property type="match status" value="1"/>
</dbReference>
<dbReference type="SMART" id="SM00028">
    <property type="entry name" value="TPR"/>
    <property type="match status" value="4"/>
</dbReference>
<keyword evidence="2 3" id="KW-0802">TPR repeat</keyword>
<dbReference type="InterPro" id="IPR021183">
    <property type="entry name" value="NatA_aux_su"/>
</dbReference>
<dbReference type="PROSITE" id="PS50005">
    <property type="entry name" value="TPR"/>
    <property type="match status" value="1"/>
</dbReference>
<dbReference type="Gene3D" id="1.25.40.1040">
    <property type="match status" value="1"/>
</dbReference>
<evidence type="ECO:0000313" key="6">
    <source>
        <dbReference type="Proteomes" id="UP000008743"/>
    </source>
</evidence>
<organism evidence="5 6">
    <name type="scientific">Capsaspora owczarzaki (strain ATCC 30864)</name>
    <dbReference type="NCBI Taxonomy" id="595528"/>
    <lineage>
        <taxon>Eukaryota</taxon>
        <taxon>Filasterea</taxon>
        <taxon>Capsaspora</taxon>
    </lineage>
</organism>
<keyword evidence="5" id="KW-0675">Receptor</keyword>
<feature type="region of interest" description="Disordered" evidence="4">
    <location>
        <begin position="610"/>
        <end position="652"/>
    </location>
</feature>
<evidence type="ECO:0000256" key="4">
    <source>
        <dbReference type="SAM" id="MobiDB-lite"/>
    </source>
</evidence>
<keyword evidence="1" id="KW-0677">Repeat</keyword>
<dbReference type="STRING" id="595528.A0A0D2UKE3"/>
<dbReference type="InParanoid" id="A0A0D2UKE3"/>
<evidence type="ECO:0000313" key="5">
    <source>
        <dbReference type="EMBL" id="KJE95561.1"/>
    </source>
</evidence>
<evidence type="ECO:0000256" key="3">
    <source>
        <dbReference type="PROSITE-ProRule" id="PRU00339"/>
    </source>
</evidence>
<dbReference type="AlphaFoldDB" id="A0A0D2UKE3"/>
<proteinExistence type="predicted"/>
<accession>A0A0D2UKE3</accession>
<dbReference type="Pfam" id="PF13181">
    <property type="entry name" value="TPR_8"/>
    <property type="match status" value="1"/>
</dbReference>
<gene>
    <name evidence="5" type="ORF">CAOG_006004</name>
</gene>
<dbReference type="RefSeq" id="XP_004345594.2">
    <property type="nucleotide sequence ID" value="XM_004345544.2"/>
</dbReference>
<dbReference type="FunCoup" id="A0A0D2UKE3">
    <property type="interactions" value="522"/>
</dbReference>
<dbReference type="Proteomes" id="UP000008743">
    <property type="component" value="Unassembled WGS sequence"/>
</dbReference>